<proteinExistence type="predicted"/>
<dbReference type="InterPro" id="IPR002579">
    <property type="entry name" value="Met_Sox_Rdtase_MsrB_dom"/>
</dbReference>
<dbReference type="EMBL" id="FWFQ01000023">
    <property type="protein sequence ID" value="SLN56087.1"/>
    <property type="molecule type" value="Genomic_DNA"/>
</dbReference>
<dbReference type="Proteomes" id="UP000193409">
    <property type="component" value="Unassembled WGS sequence"/>
</dbReference>
<keyword evidence="2" id="KW-0560">Oxidoreductase</keyword>
<dbReference type="GO" id="GO:0033743">
    <property type="term" value="F:peptide-methionine (R)-S-oxide reductase activity"/>
    <property type="evidence" value="ECO:0007669"/>
    <property type="project" value="UniProtKB-EC"/>
</dbReference>
<dbReference type="AlphaFoldDB" id="A0A1Y5T595"/>
<name>A0A1Y5T595_9RHOB</name>
<reference evidence="5 6" key="1">
    <citation type="submission" date="2017-03" db="EMBL/GenBank/DDBJ databases">
        <authorList>
            <person name="Afonso C.L."/>
            <person name="Miller P.J."/>
            <person name="Scott M.A."/>
            <person name="Spackman E."/>
            <person name="Goraichik I."/>
            <person name="Dimitrov K.M."/>
            <person name="Suarez D.L."/>
            <person name="Swayne D.E."/>
        </authorList>
    </citation>
    <scope>NUCLEOTIDE SEQUENCE [LARGE SCALE GENOMIC DNA]</scope>
    <source>
        <strain evidence="5 6">CECT 7680</strain>
    </source>
</reference>
<evidence type="ECO:0000313" key="5">
    <source>
        <dbReference type="EMBL" id="SLN56087.1"/>
    </source>
</evidence>
<dbReference type="Pfam" id="PF01641">
    <property type="entry name" value="SelR"/>
    <property type="match status" value="1"/>
</dbReference>
<evidence type="ECO:0000256" key="3">
    <source>
        <dbReference type="ARBA" id="ARBA00048488"/>
    </source>
</evidence>
<sequence>MLEKGWVFFRHGIANAILMGVDWPEGSDMTPEQAALAAVEAHCRRCGGHLGHIVMIENQLLHCINGASLTLTPPPG</sequence>
<comment type="catalytic activity">
    <reaction evidence="3">
        <text>L-methionyl-[protein] + [thioredoxin]-disulfide + H2O = L-methionyl-(R)-S-oxide-[protein] + [thioredoxin]-dithiol</text>
        <dbReference type="Rhea" id="RHEA:24164"/>
        <dbReference type="Rhea" id="RHEA-COMP:10698"/>
        <dbReference type="Rhea" id="RHEA-COMP:10700"/>
        <dbReference type="Rhea" id="RHEA-COMP:12313"/>
        <dbReference type="Rhea" id="RHEA-COMP:12314"/>
        <dbReference type="ChEBI" id="CHEBI:15377"/>
        <dbReference type="ChEBI" id="CHEBI:16044"/>
        <dbReference type="ChEBI" id="CHEBI:29950"/>
        <dbReference type="ChEBI" id="CHEBI:45764"/>
        <dbReference type="ChEBI" id="CHEBI:50058"/>
        <dbReference type="EC" id="1.8.4.12"/>
    </reaction>
</comment>
<keyword evidence="6" id="KW-1185">Reference proteome</keyword>
<gene>
    <name evidence="5" type="ORF">PSA7680_02924</name>
</gene>
<evidence type="ECO:0000259" key="4">
    <source>
        <dbReference type="Pfam" id="PF01641"/>
    </source>
</evidence>
<evidence type="ECO:0000256" key="2">
    <source>
        <dbReference type="ARBA" id="ARBA00023002"/>
    </source>
</evidence>
<evidence type="ECO:0000256" key="1">
    <source>
        <dbReference type="ARBA" id="ARBA00012499"/>
    </source>
</evidence>
<organism evidence="5 6">
    <name type="scientific">Pseudoruegeria aquimaris</name>
    <dbReference type="NCBI Taxonomy" id="393663"/>
    <lineage>
        <taxon>Bacteria</taxon>
        <taxon>Pseudomonadati</taxon>
        <taxon>Pseudomonadota</taxon>
        <taxon>Alphaproteobacteria</taxon>
        <taxon>Rhodobacterales</taxon>
        <taxon>Roseobacteraceae</taxon>
        <taxon>Pseudoruegeria</taxon>
    </lineage>
</organism>
<dbReference type="Gene3D" id="2.170.150.20">
    <property type="entry name" value="Peptide methionine sulfoxide reductase"/>
    <property type="match status" value="1"/>
</dbReference>
<dbReference type="InterPro" id="IPR011057">
    <property type="entry name" value="Mss4-like_sf"/>
</dbReference>
<dbReference type="SUPFAM" id="SSF51316">
    <property type="entry name" value="Mss4-like"/>
    <property type="match status" value="1"/>
</dbReference>
<feature type="domain" description="MsrB" evidence="4">
    <location>
        <begin position="33"/>
        <end position="72"/>
    </location>
</feature>
<dbReference type="EC" id="1.8.4.12" evidence="1"/>
<evidence type="ECO:0000313" key="6">
    <source>
        <dbReference type="Proteomes" id="UP000193409"/>
    </source>
</evidence>
<protein>
    <recommendedName>
        <fullName evidence="1">peptide-methionine (R)-S-oxide reductase</fullName>
        <ecNumber evidence="1">1.8.4.12</ecNumber>
    </recommendedName>
</protein>
<accession>A0A1Y5T595</accession>